<accession>A0A0G2G5A2</accession>
<dbReference type="FunFam" id="1.25.40.10:FF:000552">
    <property type="entry name" value="UDP-N-acetylglucosaminyltransferase (AFU_orthologue AFUA_1G03380)"/>
    <property type="match status" value="1"/>
</dbReference>
<dbReference type="GO" id="GO:0097363">
    <property type="term" value="F:protein O-acetylglucosaminyltransferase activity"/>
    <property type="evidence" value="ECO:0007669"/>
    <property type="project" value="UniProtKB-EC"/>
</dbReference>
<dbReference type="AlphaFoldDB" id="A0A0G2G5A2"/>
<evidence type="ECO:0000256" key="3">
    <source>
        <dbReference type="ARBA" id="ARBA00011970"/>
    </source>
</evidence>
<keyword evidence="12" id="KW-1185">Reference proteome</keyword>
<dbReference type="Pfam" id="PF13844">
    <property type="entry name" value="Glyco_transf_41"/>
    <property type="match status" value="2"/>
</dbReference>
<dbReference type="InterPro" id="IPR029489">
    <property type="entry name" value="OGT/SEC/SPY_C"/>
</dbReference>
<dbReference type="FunFam" id="3.40.50.2000:FF:000110">
    <property type="entry name" value="UDP-N-acetylglucosaminyltransferase protein"/>
    <property type="match status" value="1"/>
</dbReference>
<comment type="caution">
    <text evidence="11">The sequence shown here is derived from an EMBL/GenBank/DDBJ whole genome shotgun (WGS) entry which is preliminary data.</text>
</comment>
<gene>
    <name evidence="11" type="ORF">UCRPC4_g04670</name>
</gene>
<evidence type="ECO:0000256" key="6">
    <source>
        <dbReference type="ARBA" id="ARBA00022737"/>
    </source>
</evidence>
<keyword evidence="7 8" id="KW-0802">TPR repeat</keyword>
<dbReference type="Gene3D" id="3.40.50.11380">
    <property type="match status" value="1"/>
</dbReference>
<dbReference type="Proteomes" id="UP000053317">
    <property type="component" value="Unassembled WGS sequence"/>
</dbReference>
<comment type="pathway">
    <text evidence="1">Protein modification; protein glycosylation.</text>
</comment>
<dbReference type="SMART" id="SM00028">
    <property type="entry name" value="TPR"/>
    <property type="match status" value="4"/>
</dbReference>
<evidence type="ECO:0000256" key="5">
    <source>
        <dbReference type="ARBA" id="ARBA00022679"/>
    </source>
</evidence>
<sequence length="1191" mass="132969">MFSAPQTAADVERKASEALEILENLCQESKEEWVDGVLLAGCLAHGIGDFEKAISMYQRILDHDRDHVEALSNIAASLVHLNRKEEAASFWMEAVKLRPSQFEAVEHLVALLCSSHRGKEALHVIELVERALRLPRNGEYIHQFDPYGEIESETESTSTMESIETPAFEGDEGEPKPWEEYVGDTQVPGYGSSGYRVPGADNGRILALIHAKANMLFGLRDYHGTAAAFEEAVLIAIGRTQHGIRGLIRRIQVVLANSSNATMPAAWHQSPQNPILLLPEKALETSSLLFPGSQLPGLDHLCGRAKLAAISTTSNALLCLAKIYQDGMSQTGLFGGGKALEGVGDVLALYYLSLSLHPSASTANNIGLLLTSVQHILPPNPGLVPSPNVLPDIGIVPGSPTAIALAFYNYGLYLDSRHSHLYTNLGSLLKDVGQVSAAVKMYEHAVQCEGDFDIALANLANALKDQGRMSDAIKFYQRAVKANPDFAEAVCGLATSLNSVCSWVGRGGVYGDGGLRDRWHVDETGMLVDAKSNTEGTPGWMNNVIQTVKKQLSNAQSWGQGTLTSQTIDELTNQILGQGYLRRPSSLSAQLRDVLMSWHNHNWEGARIVKLVERASRCLVWQWYHDRHIVGKEYDPERYRRPSLPMALTTPMTPTVLPFHAFTTPLSAKQVRLISQQNALRMSVSTLRSSWLPPIVFPPPPPPSPHLNVGYVSSDFNNHPLAHLMQNVFGFHDPSRARAFCYATTPSDGSIHRQKIEADAPVFYDASSWPMEKLVRQIVNDQIHILINLNGYTRGARNEIFAARPAPISMSFMGFAGSLGAEWCDYLLSDEICIPHETLSPWRRNVTIEDKLHPDANAEDAEDWVYSENIIFTRASFFCCDHRQSGPDTDRPNLTWEEEHRRRWEMRKEIFPDLADDAIIFGNFNQLYKIDPTTFRTWLRILSRVPNSILWLLRFPDLGEQHLLSTARLWAGETVAKRVIFTDVASKNTHISRARVVDLFLDTPECNAHTTSADVVWSGTPVLTFGRRAYKMCSRMAGSIVSSALPEGPAGDDARKELIVRSEKDYEESAIRLANSLQYTPASLARQSFDTSPSSSSPKILKKPLAVQRLSHLGRNIHHSSLEPQPECHYQDMPSTYCKGSGRLMDLREMLWRHRWVSRLFNTRRWVHDLETGYEEAWRRWENGEGGDIWL</sequence>
<dbReference type="PANTHER" id="PTHR44998:SF1">
    <property type="entry name" value="UDP-N-ACETYLGLUCOSAMINE--PEPTIDE N-ACETYLGLUCOSAMINYLTRANSFERASE 110 KDA SUBUNIT"/>
    <property type="match status" value="1"/>
</dbReference>
<proteinExistence type="inferred from homology"/>
<dbReference type="SUPFAM" id="SSF48452">
    <property type="entry name" value="TPR-like"/>
    <property type="match status" value="2"/>
</dbReference>
<keyword evidence="6" id="KW-0677">Repeat</keyword>
<dbReference type="EC" id="2.4.1.255" evidence="3"/>
<evidence type="ECO:0000256" key="7">
    <source>
        <dbReference type="ARBA" id="ARBA00022803"/>
    </source>
</evidence>
<evidence type="ECO:0000256" key="2">
    <source>
        <dbReference type="ARBA" id="ARBA00005386"/>
    </source>
</evidence>
<evidence type="ECO:0000313" key="11">
    <source>
        <dbReference type="EMBL" id="KKY18948.1"/>
    </source>
</evidence>
<dbReference type="OrthoDB" id="421121at2759"/>
<feature type="region of interest" description="Disordered" evidence="9">
    <location>
        <begin position="151"/>
        <end position="176"/>
    </location>
</feature>
<keyword evidence="5 11" id="KW-0808">Transferase</keyword>
<reference evidence="11 12" key="2">
    <citation type="submission" date="2015-05" db="EMBL/GenBank/DDBJ databases">
        <authorList>
            <person name="Morales-Cruz A."/>
            <person name="Amrine K.C."/>
            <person name="Cantu D."/>
        </authorList>
    </citation>
    <scope>NUCLEOTIDE SEQUENCE [LARGE SCALE GENOMIC DNA]</scope>
    <source>
        <strain evidence="11">UCRPC4</strain>
    </source>
</reference>
<dbReference type="Gene3D" id="3.40.50.2000">
    <property type="entry name" value="Glycogen Phosphorylase B"/>
    <property type="match status" value="1"/>
</dbReference>
<feature type="repeat" description="TPR" evidence="8">
    <location>
        <begin position="68"/>
        <end position="101"/>
    </location>
</feature>
<evidence type="ECO:0000256" key="8">
    <source>
        <dbReference type="PROSITE-ProRule" id="PRU00339"/>
    </source>
</evidence>
<dbReference type="UniPathway" id="UPA00378"/>
<reference evidence="11 12" key="1">
    <citation type="submission" date="2015-05" db="EMBL/GenBank/DDBJ databases">
        <title>Distinctive expansion of gene families associated with plant cell wall degradation and secondary metabolism in the genomes of grapevine trunk pathogens.</title>
        <authorList>
            <person name="Lawrence D.P."/>
            <person name="Travadon R."/>
            <person name="Rolshausen P.E."/>
            <person name="Baumgartner K."/>
        </authorList>
    </citation>
    <scope>NUCLEOTIDE SEQUENCE [LARGE SCALE GENOMIC DNA]</scope>
    <source>
        <strain evidence="11">UCRPC4</strain>
    </source>
</reference>
<evidence type="ECO:0000256" key="1">
    <source>
        <dbReference type="ARBA" id="ARBA00004922"/>
    </source>
</evidence>
<dbReference type="Gene3D" id="1.25.40.10">
    <property type="entry name" value="Tetratricopeptide repeat domain"/>
    <property type="match status" value="3"/>
</dbReference>
<dbReference type="Pfam" id="PF13181">
    <property type="entry name" value="TPR_8"/>
    <property type="match status" value="1"/>
</dbReference>
<feature type="domain" description="O-GlcNAc transferase C-terminal" evidence="10">
    <location>
        <begin position="913"/>
        <end position="1080"/>
    </location>
</feature>
<dbReference type="Pfam" id="PF00515">
    <property type="entry name" value="TPR_1"/>
    <property type="match status" value="1"/>
</dbReference>
<evidence type="ECO:0000313" key="12">
    <source>
        <dbReference type="Proteomes" id="UP000053317"/>
    </source>
</evidence>
<dbReference type="PROSITE" id="PS50005">
    <property type="entry name" value="TPR"/>
    <property type="match status" value="3"/>
</dbReference>
<keyword evidence="4 11" id="KW-0328">Glycosyltransferase</keyword>
<name>A0A0G2G5A2_PHACM</name>
<feature type="repeat" description="TPR" evidence="8">
    <location>
        <begin position="419"/>
        <end position="452"/>
    </location>
</feature>
<dbReference type="Pfam" id="PF13432">
    <property type="entry name" value="TPR_16"/>
    <property type="match status" value="1"/>
</dbReference>
<dbReference type="FunFam" id="3.40.50.11380:FF:000004">
    <property type="entry name" value="UDP-N-acetylglucosaminyltransferase (AFU_orthologue AFUA_1G03380)"/>
    <property type="match status" value="1"/>
</dbReference>
<evidence type="ECO:0000259" key="10">
    <source>
        <dbReference type="Pfam" id="PF13844"/>
    </source>
</evidence>
<feature type="domain" description="O-GlcNAc transferase C-terminal" evidence="10">
    <location>
        <begin position="653"/>
        <end position="840"/>
    </location>
</feature>
<feature type="compositionally biased region" description="Low complexity" evidence="9">
    <location>
        <begin position="155"/>
        <end position="165"/>
    </location>
</feature>
<evidence type="ECO:0000256" key="4">
    <source>
        <dbReference type="ARBA" id="ARBA00022676"/>
    </source>
</evidence>
<comment type="similarity">
    <text evidence="2">Belongs to the glycosyltransferase 41 family. O-GlcNAc transferase subfamily.</text>
</comment>
<dbReference type="EMBL" id="LCWF01000111">
    <property type="protein sequence ID" value="KKY18948.1"/>
    <property type="molecule type" value="Genomic_DNA"/>
</dbReference>
<dbReference type="PANTHER" id="PTHR44998">
    <property type="match status" value="1"/>
</dbReference>
<dbReference type="GO" id="GO:0006493">
    <property type="term" value="P:protein O-linked glycosylation"/>
    <property type="evidence" value="ECO:0007669"/>
    <property type="project" value="TreeGrafter"/>
</dbReference>
<feature type="repeat" description="TPR" evidence="8">
    <location>
        <begin position="453"/>
        <end position="486"/>
    </location>
</feature>
<dbReference type="InterPro" id="IPR019734">
    <property type="entry name" value="TPR_rpt"/>
</dbReference>
<protein>
    <recommendedName>
        <fullName evidence="3">protein O-GlcNAc transferase</fullName>
        <ecNumber evidence="3">2.4.1.255</ecNumber>
    </recommendedName>
</protein>
<dbReference type="InterPro" id="IPR011990">
    <property type="entry name" value="TPR-like_helical_dom_sf"/>
</dbReference>
<evidence type="ECO:0000256" key="9">
    <source>
        <dbReference type="SAM" id="MobiDB-lite"/>
    </source>
</evidence>
<organism evidence="11 12">
    <name type="scientific">Phaeomoniella chlamydospora</name>
    <name type="common">Phaeoacremonium chlamydosporum</name>
    <dbReference type="NCBI Taxonomy" id="158046"/>
    <lineage>
        <taxon>Eukaryota</taxon>
        <taxon>Fungi</taxon>
        <taxon>Dikarya</taxon>
        <taxon>Ascomycota</taxon>
        <taxon>Pezizomycotina</taxon>
        <taxon>Eurotiomycetes</taxon>
        <taxon>Chaetothyriomycetidae</taxon>
        <taxon>Phaeomoniellales</taxon>
        <taxon>Phaeomoniellaceae</taxon>
        <taxon>Phaeomoniella</taxon>
    </lineage>
</organism>